<keyword evidence="3" id="KW-1185">Reference proteome</keyword>
<feature type="non-terminal residue" evidence="2">
    <location>
        <position position="1"/>
    </location>
</feature>
<protein>
    <recommendedName>
        <fullName evidence="1">Peptidase M11 gametolysin domain-containing protein</fullName>
    </recommendedName>
</protein>
<name>A0ABQ5S9G7_9CHLO</name>
<feature type="non-terminal residue" evidence="2">
    <location>
        <position position="110"/>
    </location>
</feature>
<evidence type="ECO:0000259" key="1">
    <source>
        <dbReference type="Pfam" id="PF05548"/>
    </source>
</evidence>
<evidence type="ECO:0000313" key="2">
    <source>
        <dbReference type="EMBL" id="GLI65841.1"/>
    </source>
</evidence>
<accession>A0ABQ5S9G7</accession>
<proteinExistence type="predicted"/>
<comment type="caution">
    <text evidence="2">The sequence shown here is derived from an EMBL/GenBank/DDBJ whole genome shotgun (WGS) entry which is preliminary data.</text>
</comment>
<sequence>NFGMYHGYGMRDVEYGDFSTAMGRGNSCPSAPELWRLHWVTPLVQLNSSSGQSFPLATYTNFTLPATYLGPEGVMIKIQPDWLGRDYTKNLYLALRVRAAGDRDLLEEFN</sequence>
<dbReference type="Proteomes" id="UP001165090">
    <property type="component" value="Unassembled WGS sequence"/>
</dbReference>
<dbReference type="InterPro" id="IPR008752">
    <property type="entry name" value="Peptidase_M11"/>
</dbReference>
<gene>
    <name evidence="2" type="ORF">VaNZ11_009471</name>
</gene>
<organism evidence="2 3">
    <name type="scientific">Volvox africanus</name>
    <dbReference type="NCBI Taxonomy" id="51714"/>
    <lineage>
        <taxon>Eukaryota</taxon>
        <taxon>Viridiplantae</taxon>
        <taxon>Chlorophyta</taxon>
        <taxon>core chlorophytes</taxon>
        <taxon>Chlorophyceae</taxon>
        <taxon>CS clade</taxon>
        <taxon>Chlamydomonadales</taxon>
        <taxon>Volvocaceae</taxon>
        <taxon>Volvox</taxon>
    </lineage>
</organism>
<feature type="domain" description="Peptidase M11 gametolysin" evidence="1">
    <location>
        <begin position="1"/>
        <end position="109"/>
    </location>
</feature>
<reference evidence="2 3" key="1">
    <citation type="journal article" date="2023" name="IScience">
        <title>Expanded male sex-determining region conserved during the evolution of homothallism in the green alga Volvox.</title>
        <authorList>
            <person name="Yamamoto K."/>
            <person name="Matsuzaki R."/>
            <person name="Mahakham W."/>
            <person name="Heman W."/>
            <person name="Sekimoto H."/>
            <person name="Kawachi M."/>
            <person name="Minakuchi Y."/>
            <person name="Toyoda A."/>
            <person name="Nozaki H."/>
        </authorList>
    </citation>
    <scope>NUCLEOTIDE SEQUENCE [LARGE SCALE GENOMIC DNA]</scope>
    <source>
        <strain evidence="2 3">NIES-4468</strain>
    </source>
</reference>
<dbReference type="EMBL" id="BSDZ01000026">
    <property type="protein sequence ID" value="GLI65841.1"/>
    <property type="molecule type" value="Genomic_DNA"/>
</dbReference>
<evidence type="ECO:0000313" key="3">
    <source>
        <dbReference type="Proteomes" id="UP001165090"/>
    </source>
</evidence>
<dbReference type="Pfam" id="PF05548">
    <property type="entry name" value="Peptidase_M11"/>
    <property type="match status" value="1"/>
</dbReference>